<keyword evidence="3 10" id="KW-0662">Pyridine nucleotide biosynthesis</keyword>
<dbReference type="InterPro" id="IPR014729">
    <property type="entry name" value="Rossmann-like_a/b/a_fold"/>
</dbReference>
<dbReference type="NCBIfam" id="NF000841">
    <property type="entry name" value="PRK00071.1-4"/>
    <property type="match status" value="1"/>
</dbReference>
<dbReference type="OrthoDB" id="5295945at2"/>
<gene>
    <name evidence="10" type="primary">nadD</name>
    <name evidence="12" type="ORF">SAMN04487936_101250</name>
</gene>
<evidence type="ECO:0000256" key="9">
    <source>
        <dbReference type="ARBA" id="ARBA00048721"/>
    </source>
</evidence>
<keyword evidence="4 10" id="KW-0808">Transferase</keyword>
<dbReference type="NCBIfam" id="TIGR00125">
    <property type="entry name" value="cyt_tran_rel"/>
    <property type="match status" value="1"/>
</dbReference>
<sequence>MKKIGILGGTFDPPHLGHLIMAEFSLEEMNLDEIWFMPSYIPPHKQESSTDPDTRLMMVKEAINQHPDFKMCDVELVRKGTSYTVDTMAFLKGEYPDVHFYFIIGGDMVEHLPKWHRIEDLVEMVDFIGVQRPGFGWNKAIPVQFVDIPSIEVSSTMIRKRIYKGKSVRYLVPENVNSFIKERHLYEYDS</sequence>
<comment type="catalytic activity">
    <reaction evidence="9 10">
        <text>nicotinate beta-D-ribonucleotide + ATP + H(+) = deamido-NAD(+) + diphosphate</text>
        <dbReference type="Rhea" id="RHEA:22860"/>
        <dbReference type="ChEBI" id="CHEBI:15378"/>
        <dbReference type="ChEBI" id="CHEBI:30616"/>
        <dbReference type="ChEBI" id="CHEBI:33019"/>
        <dbReference type="ChEBI" id="CHEBI:57502"/>
        <dbReference type="ChEBI" id="CHEBI:58437"/>
        <dbReference type="EC" id="2.7.7.18"/>
    </reaction>
</comment>
<dbReference type="AlphaFoldDB" id="A0A1I3PBQ0"/>
<dbReference type="GO" id="GO:0004515">
    <property type="term" value="F:nicotinate-nucleotide adenylyltransferase activity"/>
    <property type="evidence" value="ECO:0007669"/>
    <property type="project" value="UniProtKB-UniRule"/>
</dbReference>
<dbReference type="GO" id="GO:0005524">
    <property type="term" value="F:ATP binding"/>
    <property type="evidence" value="ECO:0007669"/>
    <property type="project" value="UniProtKB-KW"/>
</dbReference>
<comment type="similarity">
    <text evidence="10">Belongs to the NadD family.</text>
</comment>
<dbReference type="PANTHER" id="PTHR39321:SF3">
    <property type="entry name" value="PHOSPHOPANTETHEINE ADENYLYLTRANSFERASE"/>
    <property type="match status" value="1"/>
</dbReference>
<dbReference type="PANTHER" id="PTHR39321">
    <property type="entry name" value="NICOTINATE-NUCLEOTIDE ADENYLYLTRANSFERASE-RELATED"/>
    <property type="match status" value="1"/>
</dbReference>
<dbReference type="NCBIfam" id="TIGR00482">
    <property type="entry name" value="nicotinate (nicotinamide) nucleotide adenylyltransferase"/>
    <property type="match status" value="1"/>
</dbReference>
<evidence type="ECO:0000256" key="7">
    <source>
        <dbReference type="ARBA" id="ARBA00022840"/>
    </source>
</evidence>
<feature type="domain" description="Cytidyltransferase-like" evidence="11">
    <location>
        <begin position="6"/>
        <end position="161"/>
    </location>
</feature>
<proteinExistence type="inferred from homology"/>
<keyword evidence="6 10" id="KW-0547">Nucleotide-binding</keyword>
<dbReference type="Proteomes" id="UP000183557">
    <property type="component" value="Unassembled WGS sequence"/>
</dbReference>
<dbReference type="CDD" id="cd02165">
    <property type="entry name" value="NMNAT"/>
    <property type="match status" value="1"/>
</dbReference>
<dbReference type="SUPFAM" id="SSF52374">
    <property type="entry name" value="Nucleotidylyl transferase"/>
    <property type="match status" value="1"/>
</dbReference>
<evidence type="ECO:0000313" key="12">
    <source>
        <dbReference type="EMBL" id="SFJ18882.1"/>
    </source>
</evidence>
<dbReference type="HAMAP" id="MF_00244">
    <property type="entry name" value="NaMN_adenylyltr"/>
    <property type="match status" value="1"/>
</dbReference>
<evidence type="ECO:0000256" key="10">
    <source>
        <dbReference type="HAMAP-Rule" id="MF_00244"/>
    </source>
</evidence>
<comment type="function">
    <text evidence="1 10">Catalyzes the reversible adenylation of nicotinate mononucleotide (NaMN) to nicotinic acid adenine dinucleotide (NaAD).</text>
</comment>
<dbReference type="EMBL" id="FOSB01000001">
    <property type="protein sequence ID" value="SFJ18882.1"/>
    <property type="molecule type" value="Genomic_DNA"/>
</dbReference>
<reference evidence="13" key="1">
    <citation type="submission" date="2016-10" db="EMBL/GenBank/DDBJ databases">
        <authorList>
            <person name="Varghese N."/>
            <person name="Submissions S."/>
        </authorList>
    </citation>
    <scope>NUCLEOTIDE SEQUENCE [LARGE SCALE GENOMIC DNA]</scope>
    <source>
        <strain evidence="13">CGMCC 1.3704</strain>
    </source>
</reference>
<organism evidence="12 13">
    <name type="scientific">Halobacillus dabanensis</name>
    <dbReference type="NCBI Taxonomy" id="240302"/>
    <lineage>
        <taxon>Bacteria</taxon>
        <taxon>Bacillati</taxon>
        <taxon>Bacillota</taxon>
        <taxon>Bacilli</taxon>
        <taxon>Bacillales</taxon>
        <taxon>Bacillaceae</taxon>
        <taxon>Halobacillus</taxon>
    </lineage>
</organism>
<evidence type="ECO:0000256" key="4">
    <source>
        <dbReference type="ARBA" id="ARBA00022679"/>
    </source>
</evidence>
<evidence type="ECO:0000256" key="2">
    <source>
        <dbReference type="ARBA" id="ARBA00005019"/>
    </source>
</evidence>
<keyword evidence="8 10" id="KW-0520">NAD</keyword>
<dbReference type="Pfam" id="PF01467">
    <property type="entry name" value="CTP_transf_like"/>
    <property type="match status" value="1"/>
</dbReference>
<keyword evidence="7 10" id="KW-0067">ATP-binding</keyword>
<dbReference type="InterPro" id="IPR004821">
    <property type="entry name" value="Cyt_trans-like"/>
</dbReference>
<evidence type="ECO:0000313" key="13">
    <source>
        <dbReference type="Proteomes" id="UP000183557"/>
    </source>
</evidence>
<evidence type="ECO:0000256" key="6">
    <source>
        <dbReference type="ARBA" id="ARBA00022741"/>
    </source>
</evidence>
<dbReference type="UniPathway" id="UPA00253">
    <property type="reaction ID" value="UER00332"/>
</dbReference>
<evidence type="ECO:0000256" key="1">
    <source>
        <dbReference type="ARBA" id="ARBA00002324"/>
    </source>
</evidence>
<comment type="pathway">
    <text evidence="2 10">Cofactor biosynthesis; NAD(+) biosynthesis; deamido-NAD(+) from nicotinate D-ribonucleotide: step 1/1.</text>
</comment>
<dbReference type="NCBIfam" id="NF000840">
    <property type="entry name" value="PRK00071.1-3"/>
    <property type="match status" value="1"/>
</dbReference>
<evidence type="ECO:0000259" key="11">
    <source>
        <dbReference type="Pfam" id="PF01467"/>
    </source>
</evidence>
<evidence type="ECO:0000256" key="8">
    <source>
        <dbReference type="ARBA" id="ARBA00023027"/>
    </source>
</evidence>
<dbReference type="Gene3D" id="3.40.50.620">
    <property type="entry name" value="HUPs"/>
    <property type="match status" value="1"/>
</dbReference>
<dbReference type="EC" id="2.7.7.18" evidence="10"/>
<accession>A0A1I3PBQ0</accession>
<dbReference type="GO" id="GO:0009435">
    <property type="term" value="P:NAD+ biosynthetic process"/>
    <property type="evidence" value="ECO:0007669"/>
    <property type="project" value="UniProtKB-UniRule"/>
</dbReference>
<name>A0A1I3PBQ0_HALDA</name>
<evidence type="ECO:0000256" key="3">
    <source>
        <dbReference type="ARBA" id="ARBA00022642"/>
    </source>
</evidence>
<keyword evidence="5 10" id="KW-0548">Nucleotidyltransferase</keyword>
<keyword evidence="13" id="KW-1185">Reference proteome</keyword>
<protein>
    <recommendedName>
        <fullName evidence="10">Probable nicotinate-nucleotide adenylyltransferase</fullName>
        <ecNumber evidence="10">2.7.7.18</ecNumber>
    </recommendedName>
    <alternativeName>
        <fullName evidence="10">Deamido-NAD(+) diphosphorylase</fullName>
    </alternativeName>
    <alternativeName>
        <fullName evidence="10">Deamido-NAD(+) pyrophosphorylase</fullName>
    </alternativeName>
    <alternativeName>
        <fullName evidence="10">Nicotinate mononucleotide adenylyltransferase</fullName>
        <shortName evidence="10">NaMN adenylyltransferase</shortName>
    </alternativeName>
</protein>
<evidence type="ECO:0000256" key="5">
    <source>
        <dbReference type="ARBA" id="ARBA00022695"/>
    </source>
</evidence>
<dbReference type="RefSeq" id="WP_075034737.1">
    <property type="nucleotide sequence ID" value="NZ_FOSB01000001.1"/>
</dbReference>
<dbReference type="InterPro" id="IPR005248">
    <property type="entry name" value="NadD/NMNAT"/>
</dbReference>